<dbReference type="AlphaFoldDB" id="A0A381UXU9"/>
<dbReference type="PANTHER" id="PTHR47619">
    <property type="entry name" value="METALLO-HYDROLASE YYCJ-RELATED"/>
    <property type="match status" value="1"/>
</dbReference>
<accession>A0A381UXU9</accession>
<dbReference type="SMART" id="SM00849">
    <property type="entry name" value="Lactamase_B"/>
    <property type="match status" value="1"/>
</dbReference>
<proteinExistence type="predicted"/>
<feature type="domain" description="Metallo-beta-lactamase" evidence="1">
    <location>
        <begin position="13"/>
        <end position="149"/>
    </location>
</feature>
<dbReference type="Gene3D" id="3.60.15.10">
    <property type="entry name" value="Ribonuclease Z/Hydroxyacylglutathione hydrolase-like"/>
    <property type="match status" value="1"/>
</dbReference>
<dbReference type="EMBL" id="UINC01007372">
    <property type="protein sequence ID" value="SVA32962.1"/>
    <property type="molecule type" value="Genomic_DNA"/>
</dbReference>
<dbReference type="InterPro" id="IPR052533">
    <property type="entry name" value="WalJ/YycJ-like"/>
</dbReference>
<reference evidence="2" key="1">
    <citation type="submission" date="2018-05" db="EMBL/GenBank/DDBJ databases">
        <authorList>
            <person name="Lanie J.A."/>
            <person name="Ng W.-L."/>
            <person name="Kazmierczak K.M."/>
            <person name="Andrzejewski T.M."/>
            <person name="Davidsen T.M."/>
            <person name="Wayne K.J."/>
            <person name="Tettelin H."/>
            <person name="Glass J.I."/>
            <person name="Rusch D."/>
            <person name="Podicherti R."/>
            <person name="Tsui H.-C.T."/>
            <person name="Winkler M.E."/>
        </authorList>
    </citation>
    <scope>NUCLEOTIDE SEQUENCE</scope>
</reference>
<dbReference type="Pfam" id="PF00753">
    <property type="entry name" value="Lactamase_B"/>
    <property type="match status" value="1"/>
</dbReference>
<evidence type="ECO:0000313" key="2">
    <source>
        <dbReference type="EMBL" id="SVA32962.1"/>
    </source>
</evidence>
<feature type="non-terminal residue" evidence="2">
    <location>
        <position position="151"/>
    </location>
</feature>
<feature type="non-terminal residue" evidence="2">
    <location>
        <position position="1"/>
    </location>
</feature>
<organism evidence="2">
    <name type="scientific">marine metagenome</name>
    <dbReference type="NCBI Taxonomy" id="408172"/>
    <lineage>
        <taxon>unclassified sequences</taxon>
        <taxon>metagenomes</taxon>
        <taxon>ecological metagenomes</taxon>
    </lineage>
</organism>
<dbReference type="SUPFAM" id="SSF56281">
    <property type="entry name" value="Metallo-hydrolase/oxidoreductase"/>
    <property type="match status" value="1"/>
</dbReference>
<dbReference type="InterPro" id="IPR036866">
    <property type="entry name" value="RibonucZ/Hydroxyglut_hydro"/>
</dbReference>
<gene>
    <name evidence="2" type="ORF">METZ01_LOCUS85816</name>
</gene>
<name>A0A381UXU9_9ZZZZ</name>
<dbReference type="PANTHER" id="PTHR47619:SF1">
    <property type="entry name" value="EXODEOXYRIBONUCLEASE WALJ"/>
    <property type="match status" value="1"/>
</dbReference>
<evidence type="ECO:0000259" key="1">
    <source>
        <dbReference type="SMART" id="SM00849"/>
    </source>
</evidence>
<protein>
    <recommendedName>
        <fullName evidence="1">Metallo-beta-lactamase domain-containing protein</fullName>
    </recommendedName>
</protein>
<dbReference type="InterPro" id="IPR001279">
    <property type="entry name" value="Metallo-B-lactamas"/>
</dbReference>
<sequence length="151" mass="16472">VPTRFTVLGSGSGGNASYLETEQTRLLIDAGLSGRQIRLRLAQLGRSPETLDGILLTHEHADHTQGLKALCTKLKIPVYCNRLTADEMRFKMQTKLEICQFVTGEPFEIGDVVVENFPVPHDAQDPVGFHVKTADGGIGMLTDLGQATRLV</sequence>